<keyword evidence="2" id="KW-1185">Reference proteome</keyword>
<gene>
    <name evidence="1" type="ORF">NCTC13093_00313</name>
</gene>
<dbReference type="CDD" id="cd03801">
    <property type="entry name" value="GT4_PimA-like"/>
    <property type="match status" value="1"/>
</dbReference>
<reference evidence="1 2" key="1">
    <citation type="submission" date="2018-06" db="EMBL/GenBank/DDBJ databases">
        <authorList>
            <consortium name="Pathogen Informatics"/>
            <person name="Doyle S."/>
        </authorList>
    </citation>
    <scope>NUCLEOTIDE SEQUENCE [LARGE SCALE GENOMIC DNA]</scope>
    <source>
        <strain evidence="1 2">NCTC13093</strain>
    </source>
</reference>
<protein>
    <submittedName>
        <fullName evidence="1">Glycogen synthase</fullName>
        <ecNumber evidence="1">2.4.1.11</ecNumber>
    </submittedName>
</protein>
<name>A0A2X0WU18_9GAMM</name>
<dbReference type="GO" id="GO:0004373">
    <property type="term" value="F:alpha-1,4-glucan glucosyltransferase (UDP-glucose donor) activity"/>
    <property type="evidence" value="ECO:0007669"/>
    <property type="project" value="UniProtKB-EC"/>
</dbReference>
<dbReference type="PANTHER" id="PTHR12526">
    <property type="entry name" value="GLYCOSYLTRANSFERASE"/>
    <property type="match status" value="1"/>
</dbReference>
<dbReference type="EMBL" id="UAPV01000001">
    <property type="protein sequence ID" value="SPT68961.1"/>
    <property type="molecule type" value="Genomic_DNA"/>
</dbReference>
<dbReference type="Gene3D" id="3.40.50.2000">
    <property type="entry name" value="Glycogen Phosphorylase B"/>
    <property type="match status" value="2"/>
</dbReference>
<keyword evidence="1" id="KW-0808">Transferase</keyword>
<keyword evidence="1" id="KW-0328">Glycosyltransferase</keyword>
<dbReference type="Proteomes" id="UP000250086">
    <property type="component" value="Unassembled WGS sequence"/>
</dbReference>
<evidence type="ECO:0000313" key="1">
    <source>
        <dbReference type="EMBL" id="SPT68961.1"/>
    </source>
</evidence>
<dbReference type="EC" id="2.4.1.11" evidence="1"/>
<proteinExistence type="predicted"/>
<dbReference type="AlphaFoldDB" id="A0A2X0WU18"/>
<accession>A0A2X0WU18</accession>
<sequence>MAKGYFSIAHVCLARGYSHAHRQTELLIKALGALGPFQYLICRDDSPLTKRLKVLKSNIKIIKVHGIVDPRFSCHFKLMRKATIVHAHDQHGANWALVHNVMFGVPYVLNVRGRDKYDDTLFNKTLFNWASAVITTQTLTNEMLKNDFHVQAKTIKECTDNLVPYKPNVDGLREAYKGRYLIGMVADLINRLYGQTTLLEAYELIKTKLPHAVIFFIGTGDDMALLRDKARELPNVKFLGRPKHMVDYIAALDLFVYPVNYEGNTSILLDVLDQSVPIIASNVGSISDIIVNEETGILVRPKDPEALADAIMRVKGDEGLVRHMVANGAAMAHSRESPYMASEYLSVYRQSLNN</sequence>
<dbReference type="Pfam" id="PF13692">
    <property type="entry name" value="Glyco_trans_1_4"/>
    <property type="match status" value="1"/>
</dbReference>
<organism evidence="1 2">
    <name type="scientific">Anaerobiospirillum thomasii</name>
    <dbReference type="NCBI Taxonomy" id="179995"/>
    <lineage>
        <taxon>Bacteria</taxon>
        <taxon>Pseudomonadati</taxon>
        <taxon>Pseudomonadota</taxon>
        <taxon>Gammaproteobacteria</taxon>
        <taxon>Aeromonadales</taxon>
        <taxon>Succinivibrionaceae</taxon>
        <taxon>Anaerobiospirillum</taxon>
    </lineage>
</organism>
<evidence type="ECO:0000313" key="2">
    <source>
        <dbReference type="Proteomes" id="UP000250086"/>
    </source>
</evidence>
<dbReference type="SUPFAM" id="SSF53756">
    <property type="entry name" value="UDP-Glycosyltransferase/glycogen phosphorylase"/>
    <property type="match status" value="1"/>
</dbReference>
<dbReference type="RefSeq" id="WP_181463140.1">
    <property type="nucleotide sequence ID" value="NZ_UAPV01000001.1"/>
</dbReference>